<comment type="subcellular location">
    <subcellularLocation>
        <location evidence="1 6">Cell membrane</location>
        <topology evidence="1 6">Multi-pass membrane protein</topology>
    </subcellularLocation>
</comment>
<feature type="transmembrane region" description="Helical" evidence="6">
    <location>
        <begin position="139"/>
        <end position="159"/>
    </location>
</feature>
<feature type="transmembrane region" description="Helical" evidence="6">
    <location>
        <begin position="12"/>
        <end position="30"/>
    </location>
</feature>
<accession>A0A9D1RBH1</accession>
<dbReference type="GO" id="GO:0005886">
    <property type="term" value="C:plasma membrane"/>
    <property type="evidence" value="ECO:0007669"/>
    <property type="project" value="UniProtKB-SubCell"/>
</dbReference>
<evidence type="ECO:0000256" key="3">
    <source>
        <dbReference type="ARBA" id="ARBA00022692"/>
    </source>
</evidence>
<evidence type="ECO:0000313" key="8">
    <source>
        <dbReference type="EMBL" id="HIW84799.1"/>
    </source>
</evidence>
<name>A0A9D1RBH1_9FIRM</name>
<keyword evidence="4 6" id="KW-1133">Transmembrane helix</keyword>
<dbReference type="AlphaFoldDB" id="A0A9D1RBH1"/>
<evidence type="ECO:0000313" key="9">
    <source>
        <dbReference type="Proteomes" id="UP000824263"/>
    </source>
</evidence>
<dbReference type="PANTHER" id="PTHR12677">
    <property type="entry name" value="GOLGI APPARATUS MEMBRANE PROTEIN TVP38-RELATED"/>
    <property type="match status" value="1"/>
</dbReference>
<keyword evidence="2 6" id="KW-1003">Cell membrane</keyword>
<keyword evidence="3 6" id="KW-0812">Transmembrane</keyword>
<feature type="transmembrane region" description="Helical" evidence="6">
    <location>
        <begin position="165"/>
        <end position="185"/>
    </location>
</feature>
<evidence type="ECO:0000256" key="2">
    <source>
        <dbReference type="ARBA" id="ARBA00022475"/>
    </source>
</evidence>
<organism evidence="8 9">
    <name type="scientific">Candidatus Dorea gallistercoris</name>
    <dbReference type="NCBI Taxonomy" id="2838542"/>
    <lineage>
        <taxon>Bacteria</taxon>
        <taxon>Bacillati</taxon>
        <taxon>Bacillota</taxon>
        <taxon>Clostridia</taxon>
        <taxon>Lachnospirales</taxon>
        <taxon>Lachnospiraceae</taxon>
        <taxon>Dorea</taxon>
    </lineage>
</organism>
<dbReference type="PANTHER" id="PTHR12677:SF49">
    <property type="entry name" value="TVP38_TMEM64 FAMILY MEMBRANE PROTEIN"/>
    <property type="match status" value="1"/>
</dbReference>
<feature type="domain" description="VTT" evidence="7">
    <location>
        <begin position="69"/>
        <end position="185"/>
    </location>
</feature>
<dbReference type="EMBL" id="DXGF01000191">
    <property type="protein sequence ID" value="HIW84799.1"/>
    <property type="molecule type" value="Genomic_DNA"/>
</dbReference>
<dbReference type="Pfam" id="PF09335">
    <property type="entry name" value="VTT_dom"/>
    <property type="match status" value="1"/>
</dbReference>
<evidence type="ECO:0000259" key="7">
    <source>
        <dbReference type="Pfam" id="PF09335"/>
    </source>
</evidence>
<proteinExistence type="inferred from homology"/>
<evidence type="ECO:0000256" key="4">
    <source>
        <dbReference type="ARBA" id="ARBA00022989"/>
    </source>
</evidence>
<dbReference type="Proteomes" id="UP000824263">
    <property type="component" value="Unassembled WGS sequence"/>
</dbReference>
<reference evidence="8" key="2">
    <citation type="submission" date="2021-04" db="EMBL/GenBank/DDBJ databases">
        <authorList>
            <person name="Gilroy R."/>
        </authorList>
    </citation>
    <scope>NUCLEOTIDE SEQUENCE</scope>
    <source>
        <strain evidence="8">ChiSxjej1B13-11762</strain>
    </source>
</reference>
<evidence type="ECO:0000256" key="1">
    <source>
        <dbReference type="ARBA" id="ARBA00004651"/>
    </source>
</evidence>
<evidence type="ECO:0000256" key="6">
    <source>
        <dbReference type="RuleBase" id="RU366058"/>
    </source>
</evidence>
<feature type="transmembrane region" description="Helical" evidence="6">
    <location>
        <begin position="85"/>
        <end position="106"/>
    </location>
</feature>
<sequence length="198" mass="21775">MSKKESGRKIWNIVSLAGLLLCAGLAVWGYRSGYFQSVDTLQGFVLRFGCAGMRLFVAVQIIQVVFPILPGGISSLAGVLLYGPWLGFVFNYTGICIGSMAAFGIARNLGRSAFGRLFSDKQMRKYEEWTKKDGKFTKLFAAAIFFPVAPDDLLCYLAGTTAMAWRQFTCIILLGKPFSIALYSMGLTKLFQLIFPAA</sequence>
<evidence type="ECO:0000256" key="5">
    <source>
        <dbReference type="ARBA" id="ARBA00023136"/>
    </source>
</evidence>
<feature type="transmembrane region" description="Helical" evidence="6">
    <location>
        <begin position="51"/>
        <end position="73"/>
    </location>
</feature>
<protein>
    <recommendedName>
        <fullName evidence="6">TVP38/TMEM64 family membrane protein</fullName>
    </recommendedName>
</protein>
<dbReference type="InterPro" id="IPR015414">
    <property type="entry name" value="TMEM64"/>
</dbReference>
<comment type="caution">
    <text evidence="8">The sequence shown here is derived from an EMBL/GenBank/DDBJ whole genome shotgun (WGS) entry which is preliminary data.</text>
</comment>
<gene>
    <name evidence="8" type="ORF">H9873_10845</name>
</gene>
<comment type="similarity">
    <text evidence="6">Belongs to the TVP38/TMEM64 family.</text>
</comment>
<dbReference type="InterPro" id="IPR032816">
    <property type="entry name" value="VTT_dom"/>
</dbReference>
<keyword evidence="5 6" id="KW-0472">Membrane</keyword>
<reference evidence="8" key="1">
    <citation type="journal article" date="2021" name="PeerJ">
        <title>Extensive microbial diversity within the chicken gut microbiome revealed by metagenomics and culture.</title>
        <authorList>
            <person name="Gilroy R."/>
            <person name="Ravi A."/>
            <person name="Getino M."/>
            <person name="Pursley I."/>
            <person name="Horton D.L."/>
            <person name="Alikhan N.F."/>
            <person name="Baker D."/>
            <person name="Gharbi K."/>
            <person name="Hall N."/>
            <person name="Watson M."/>
            <person name="Adriaenssens E.M."/>
            <person name="Foster-Nyarko E."/>
            <person name="Jarju S."/>
            <person name="Secka A."/>
            <person name="Antonio M."/>
            <person name="Oren A."/>
            <person name="Chaudhuri R.R."/>
            <person name="La Ragione R."/>
            <person name="Hildebrand F."/>
            <person name="Pallen M.J."/>
        </authorList>
    </citation>
    <scope>NUCLEOTIDE SEQUENCE</scope>
    <source>
        <strain evidence="8">ChiSxjej1B13-11762</strain>
    </source>
</reference>